<keyword evidence="14" id="KW-0868">Chloride</keyword>
<proteinExistence type="inferred from homology"/>
<dbReference type="GO" id="GO:0034707">
    <property type="term" value="C:chloride channel complex"/>
    <property type="evidence" value="ECO:0007669"/>
    <property type="project" value="UniProtKB-KW"/>
</dbReference>
<evidence type="ECO:0000256" key="11">
    <source>
        <dbReference type="ARBA" id="ARBA00023170"/>
    </source>
</evidence>
<dbReference type="PROSITE" id="PS00236">
    <property type="entry name" value="NEUROTR_ION_CHANNEL"/>
    <property type="match status" value="1"/>
</dbReference>
<keyword evidence="12" id="KW-0869">Chloride channel</keyword>
<evidence type="ECO:0000256" key="14">
    <source>
        <dbReference type="ARBA" id="ARBA00023214"/>
    </source>
</evidence>
<dbReference type="Gene3D" id="2.70.170.10">
    <property type="entry name" value="Neurotransmitter-gated ion-channel ligand-binding domain"/>
    <property type="match status" value="1"/>
</dbReference>
<keyword evidence="5 20" id="KW-0732">Signal</keyword>
<dbReference type="Proteomes" id="UP000515163">
    <property type="component" value="Unplaced"/>
</dbReference>
<reference evidence="24" key="1">
    <citation type="submission" date="2025-08" db="UniProtKB">
        <authorList>
            <consortium name="RefSeq"/>
        </authorList>
    </citation>
    <scope>IDENTIFICATION</scope>
    <source>
        <tissue evidence="24">Tentacle</tissue>
    </source>
</reference>
<dbReference type="InterPro" id="IPR018000">
    <property type="entry name" value="Neurotransmitter_ion_chnl_CS"/>
</dbReference>
<dbReference type="CDD" id="cd19049">
    <property type="entry name" value="LGIC_TM_anion"/>
    <property type="match status" value="1"/>
</dbReference>
<dbReference type="PRINTS" id="PR00252">
    <property type="entry name" value="NRIONCHANNEL"/>
</dbReference>
<keyword evidence="9 20" id="KW-0472">Membrane</keyword>
<organism evidence="23 24">
    <name type="scientific">Actinia tenebrosa</name>
    <name type="common">Australian red waratah sea anemone</name>
    <dbReference type="NCBI Taxonomy" id="6105"/>
    <lineage>
        <taxon>Eukaryota</taxon>
        <taxon>Metazoa</taxon>
        <taxon>Cnidaria</taxon>
        <taxon>Anthozoa</taxon>
        <taxon>Hexacorallia</taxon>
        <taxon>Actiniaria</taxon>
        <taxon>Actiniidae</taxon>
        <taxon>Actinia</taxon>
    </lineage>
</organism>
<dbReference type="NCBIfam" id="TIGR00860">
    <property type="entry name" value="LIC"/>
    <property type="match status" value="1"/>
</dbReference>
<keyword evidence="10" id="KW-1015">Disulfide bond</keyword>
<feature type="transmembrane region" description="Helical" evidence="20">
    <location>
        <begin position="264"/>
        <end position="283"/>
    </location>
</feature>
<keyword evidence="17 20" id="KW-0407">Ion channel</keyword>
<evidence type="ECO:0000256" key="8">
    <source>
        <dbReference type="ARBA" id="ARBA00023065"/>
    </source>
</evidence>
<dbReference type="SUPFAM" id="SSF63712">
    <property type="entry name" value="Nicotinic receptor ligand binding domain-like"/>
    <property type="match status" value="1"/>
</dbReference>
<evidence type="ECO:0000256" key="17">
    <source>
        <dbReference type="ARBA" id="ARBA00023303"/>
    </source>
</evidence>
<dbReference type="InterPro" id="IPR006029">
    <property type="entry name" value="Neurotrans-gated_channel_TM"/>
</dbReference>
<dbReference type="Pfam" id="PF02932">
    <property type="entry name" value="Neur_chan_memb"/>
    <property type="match status" value="1"/>
</dbReference>
<keyword evidence="8 20" id="KW-0406">Ion transport</keyword>
<keyword evidence="13" id="KW-0325">Glycoprotein</keyword>
<evidence type="ECO:0000256" key="15">
    <source>
        <dbReference type="ARBA" id="ARBA00023257"/>
    </source>
</evidence>
<dbReference type="InterPro" id="IPR038050">
    <property type="entry name" value="Neuro_actylchol_rec"/>
</dbReference>
<dbReference type="Gene3D" id="1.20.58.390">
    <property type="entry name" value="Neurotransmitter-gated ion-channel transmembrane domain"/>
    <property type="match status" value="1"/>
</dbReference>
<evidence type="ECO:0000259" key="21">
    <source>
        <dbReference type="Pfam" id="PF02931"/>
    </source>
</evidence>
<dbReference type="OrthoDB" id="203862at2759"/>
<dbReference type="InterPro" id="IPR006028">
    <property type="entry name" value="GABAA/Glycine_rcpt"/>
</dbReference>
<dbReference type="PANTHER" id="PTHR18945">
    <property type="entry name" value="NEUROTRANSMITTER GATED ION CHANNEL"/>
    <property type="match status" value="1"/>
</dbReference>
<evidence type="ECO:0000259" key="22">
    <source>
        <dbReference type="Pfam" id="PF02932"/>
    </source>
</evidence>
<feature type="signal peptide" evidence="20">
    <location>
        <begin position="1"/>
        <end position="20"/>
    </location>
</feature>
<dbReference type="Pfam" id="PF02931">
    <property type="entry name" value="Neur_chan_LBD"/>
    <property type="match status" value="1"/>
</dbReference>
<comment type="similarity">
    <text evidence="1">Belongs to the ligand-gated ion channel (TC 1.A.9) family. Gamma-aminobutyric acid receptor (TC 1.A.9.5) subfamily.</text>
</comment>
<dbReference type="GeneID" id="116298090"/>
<evidence type="ECO:0000313" key="23">
    <source>
        <dbReference type="Proteomes" id="UP000515163"/>
    </source>
</evidence>
<dbReference type="GO" id="GO:0005254">
    <property type="term" value="F:chloride channel activity"/>
    <property type="evidence" value="ECO:0007669"/>
    <property type="project" value="UniProtKB-KW"/>
</dbReference>
<name>A0A6P8I154_ACTTE</name>
<evidence type="ECO:0000256" key="19">
    <source>
        <dbReference type="ARBA" id="ARBA00071250"/>
    </source>
</evidence>
<feature type="transmembrane region" description="Helical" evidence="20">
    <location>
        <begin position="233"/>
        <end position="257"/>
    </location>
</feature>
<keyword evidence="7" id="KW-0770">Synapse</keyword>
<evidence type="ECO:0000256" key="12">
    <source>
        <dbReference type="ARBA" id="ARBA00023173"/>
    </source>
</evidence>
<dbReference type="InterPro" id="IPR036734">
    <property type="entry name" value="Neur_chan_lig-bd_sf"/>
</dbReference>
<dbReference type="KEGG" id="aten:116298090"/>
<evidence type="ECO:0000256" key="3">
    <source>
        <dbReference type="ARBA" id="ARBA00022475"/>
    </source>
</evidence>
<feature type="transmembrane region" description="Helical" evidence="20">
    <location>
        <begin position="405"/>
        <end position="424"/>
    </location>
</feature>
<evidence type="ECO:0000256" key="2">
    <source>
        <dbReference type="ARBA" id="ARBA00022448"/>
    </source>
</evidence>
<dbReference type="GO" id="GO:0005230">
    <property type="term" value="F:extracellular ligand-gated monoatomic ion channel activity"/>
    <property type="evidence" value="ECO:0007669"/>
    <property type="project" value="InterPro"/>
</dbReference>
<evidence type="ECO:0000256" key="10">
    <source>
        <dbReference type="ARBA" id="ARBA00023157"/>
    </source>
</evidence>
<evidence type="ECO:0000256" key="9">
    <source>
        <dbReference type="ARBA" id="ARBA00023136"/>
    </source>
</evidence>
<evidence type="ECO:0000256" key="16">
    <source>
        <dbReference type="ARBA" id="ARBA00023286"/>
    </source>
</evidence>
<dbReference type="PRINTS" id="PR00253">
    <property type="entry name" value="GABAARECEPTR"/>
</dbReference>
<protein>
    <recommendedName>
        <fullName evidence="19">Gamma-aminobutyric acid receptor subunit beta</fullName>
    </recommendedName>
</protein>
<keyword evidence="6 20" id="KW-1133">Transmembrane helix</keyword>
<comment type="subcellular location">
    <subcellularLocation>
        <location evidence="18">Postsynaptic cell membrane</location>
        <topology evidence="18">Multi-pass membrane protein</topology>
    </subcellularLocation>
</comment>
<evidence type="ECO:0000256" key="20">
    <source>
        <dbReference type="RuleBase" id="RU000687"/>
    </source>
</evidence>
<feature type="domain" description="Neurotransmitter-gated ion-channel ligand-binding" evidence="21">
    <location>
        <begin position="28"/>
        <end position="212"/>
    </location>
</feature>
<sequence>MRKREFICLSILLHLCSTHGDKYNMTTDALKKLFDESRYDRRIRPFFQTDKINVTVGMSVVNFGQIREVFMDFSLDIFFYQQWYDERLKHDLRYPITLGGEYRRLIWMPDTFFLNVKTAKFHNVPADNSKISIFPDGRTRYSTRLTITAGCEMNLKDYPLDEQSCNLTILSYAFMAHELDYNWDGKASKAIIVINKAMNEFDLSGFETSKEIYPYVTGRWTHLTATFSFSRRLGYSLIQVYAPTLLIVMLSWLSFWISQDAVPARVALGVTTVLTIVTLMGSFRSQVPKVSYIKAIDLFFIVSFIFVFGAVLEYVVVLLCTAVREQKRKAKNNDDNRNTSEEIMLDVLDKNQENDQQRDDIETVFSKKGFRHRIARGSKIDKTRKLVRFAFIEQNASKVDKVSRYMFPLAYTFFNIAYWMYYSFGTFKSSGSMKHSKQ</sequence>
<evidence type="ECO:0000256" key="4">
    <source>
        <dbReference type="ARBA" id="ARBA00022692"/>
    </source>
</evidence>
<keyword evidence="2 20" id="KW-0813">Transport</keyword>
<feature type="domain" description="Neurotransmitter-gated ion-channel transmembrane" evidence="22">
    <location>
        <begin position="240"/>
        <end position="368"/>
    </location>
</feature>
<gene>
    <name evidence="24" type="primary">LOC116298090</name>
</gene>
<keyword evidence="23" id="KW-1185">Reference proteome</keyword>
<accession>A0A6P8I154</accession>
<evidence type="ECO:0000256" key="7">
    <source>
        <dbReference type="ARBA" id="ARBA00023018"/>
    </source>
</evidence>
<dbReference type="GO" id="GO:0004888">
    <property type="term" value="F:transmembrane signaling receptor activity"/>
    <property type="evidence" value="ECO:0007669"/>
    <property type="project" value="InterPro"/>
</dbReference>
<keyword evidence="4 20" id="KW-0812">Transmembrane</keyword>
<evidence type="ECO:0000256" key="6">
    <source>
        <dbReference type="ARBA" id="ARBA00022989"/>
    </source>
</evidence>
<dbReference type="AlphaFoldDB" id="A0A6P8I154"/>
<dbReference type="CDD" id="cd18990">
    <property type="entry name" value="LGIC_ECD_GABAAR"/>
    <property type="match status" value="1"/>
</dbReference>
<feature type="chain" id="PRO_5028500329" description="Gamma-aminobutyric acid receptor subunit beta" evidence="20">
    <location>
        <begin position="21"/>
        <end position="438"/>
    </location>
</feature>
<evidence type="ECO:0000313" key="24">
    <source>
        <dbReference type="RefSeq" id="XP_031562314.1"/>
    </source>
</evidence>
<dbReference type="SUPFAM" id="SSF90112">
    <property type="entry name" value="Neurotransmitter-gated ion-channel transmembrane pore"/>
    <property type="match status" value="1"/>
</dbReference>
<keyword evidence="15" id="KW-0628">Postsynaptic cell membrane</keyword>
<dbReference type="InterPro" id="IPR006201">
    <property type="entry name" value="Neur_channel"/>
</dbReference>
<dbReference type="InParanoid" id="A0A6P8I154"/>
<feature type="transmembrane region" description="Helical" evidence="20">
    <location>
        <begin position="298"/>
        <end position="323"/>
    </location>
</feature>
<keyword evidence="11" id="KW-0675">Receptor</keyword>
<dbReference type="FunFam" id="2.70.170.10:FF:000021">
    <property type="entry name" value="Gamma-aminobutyric acid receptor isoform 3b"/>
    <property type="match status" value="1"/>
</dbReference>
<evidence type="ECO:0000256" key="1">
    <source>
        <dbReference type="ARBA" id="ARBA00010180"/>
    </source>
</evidence>
<dbReference type="InterPro" id="IPR006202">
    <property type="entry name" value="Neur_chan_lig-bd"/>
</dbReference>
<evidence type="ECO:0000256" key="5">
    <source>
        <dbReference type="ARBA" id="ARBA00022729"/>
    </source>
</evidence>
<evidence type="ECO:0000256" key="18">
    <source>
        <dbReference type="ARBA" id="ARBA00034104"/>
    </source>
</evidence>
<keyword evidence="3" id="KW-1003">Cell membrane</keyword>
<evidence type="ECO:0000256" key="13">
    <source>
        <dbReference type="ARBA" id="ARBA00023180"/>
    </source>
</evidence>
<dbReference type="InterPro" id="IPR036719">
    <property type="entry name" value="Neuro-gated_channel_TM_sf"/>
</dbReference>
<dbReference type="FunFam" id="1.20.58.390:FF:000170">
    <property type="entry name" value="Predicted protein"/>
    <property type="match status" value="1"/>
</dbReference>
<keyword evidence="16" id="KW-1071">Ligand-gated ion channel</keyword>
<dbReference type="GO" id="GO:0045211">
    <property type="term" value="C:postsynaptic membrane"/>
    <property type="evidence" value="ECO:0007669"/>
    <property type="project" value="UniProtKB-SubCell"/>
</dbReference>
<dbReference type="RefSeq" id="XP_031562314.1">
    <property type="nucleotide sequence ID" value="XM_031706454.1"/>
</dbReference>